<reference evidence="1 2" key="1">
    <citation type="submission" date="2024-05" db="EMBL/GenBank/DDBJ databases">
        <title>Haplotype-resolved chromosome-level genome assembly of Huyou (Citrus changshanensis).</title>
        <authorList>
            <person name="Miao C."/>
            <person name="Chen W."/>
            <person name="Wu Y."/>
            <person name="Wang L."/>
            <person name="Zhao S."/>
            <person name="Grierson D."/>
            <person name="Xu C."/>
            <person name="Chen K."/>
        </authorList>
    </citation>
    <scope>NUCLEOTIDE SEQUENCE [LARGE SCALE GENOMIC DNA]</scope>
    <source>
        <strain evidence="1">01-14</strain>
        <tissue evidence="1">Leaf</tissue>
    </source>
</reference>
<keyword evidence="2" id="KW-1185">Reference proteome</keyword>
<dbReference type="AlphaFoldDB" id="A0AAP0QHF7"/>
<proteinExistence type="predicted"/>
<evidence type="ECO:0000313" key="2">
    <source>
        <dbReference type="Proteomes" id="UP001428341"/>
    </source>
</evidence>
<name>A0AAP0QHF7_9ROSI</name>
<evidence type="ECO:0000313" key="1">
    <source>
        <dbReference type="EMBL" id="KAK9192613.1"/>
    </source>
</evidence>
<sequence length="103" mass="12088">MMRRQQPLQIVFDIVKFDQMKVWLPNNKLVKMKASMDYMKAISGLRYRNAMDIEHLLNYPCENDAVMESPTDEETIQGQIWEFDSDAGTPEERAEVEAARQNF</sequence>
<dbReference type="EMBL" id="JBCGBO010000006">
    <property type="protein sequence ID" value="KAK9192613.1"/>
    <property type="molecule type" value="Genomic_DNA"/>
</dbReference>
<organism evidence="1 2">
    <name type="scientific">Citrus x changshan-huyou</name>
    <dbReference type="NCBI Taxonomy" id="2935761"/>
    <lineage>
        <taxon>Eukaryota</taxon>
        <taxon>Viridiplantae</taxon>
        <taxon>Streptophyta</taxon>
        <taxon>Embryophyta</taxon>
        <taxon>Tracheophyta</taxon>
        <taxon>Spermatophyta</taxon>
        <taxon>Magnoliopsida</taxon>
        <taxon>eudicotyledons</taxon>
        <taxon>Gunneridae</taxon>
        <taxon>Pentapetalae</taxon>
        <taxon>rosids</taxon>
        <taxon>malvids</taxon>
        <taxon>Sapindales</taxon>
        <taxon>Rutaceae</taxon>
        <taxon>Aurantioideae</taxon>
        <taxon>Citrus</taxon>
    </lineage>
</organism>
<dbReference type="Proteomes" id="UP001428341">
    <property type="component" value="Unassembled WGS sequence"/>
</dbReference>
<protein>
    <submittedName>
        <fullName evidence="1">Uncharacterized protein</fullName>
    </submittedName>
</protein>
<gene>
    <name evidence="1" type="ORF">WN944_003306</name>
</gene>
<accession>A0AAP0QHF7</accession>
<comment type="caution">
    <text evidence="1">The sequence shown here is derived from an EMBL/GenBank/DDBJ whole genome shotgun (WGS) entry which is preliminary data.</text>
</comment>